<evidence type="ECO:0000313" key="6">
    <source>
        <dbReference type="Proteomes" id="UP000634134"/>
    </source>
</evidence>
<feature type="domain" description="HTH araC/xylS-type" evidence="4">
    <location>
        <begin position="202"/>
        <end position="300"/>
    </location>
</feature>
<dbReference type="Gene3D" id="2.60.120.10">
    <property type="entry name" value="Jelly Rolls"/>
    <property type="match status" value="1"/>
</dbReference>
<evidence type="ECO:0000256" key="3">
    <source>
        <dbReference type="ARBA" id="ARBA00023163"/>
    </source>
</evidence>
<dbReference type="SMART" id="SM00342">
    <property type="entry name" value="HTH_ARAC"/>
    <property type="match status" value="1"/>
</dbReference>
<dbReference type="RefSeq" id="WP_194119716.1">
    <property type="nucleotide sequence ID" value="NZ_JACYGY010000001.1"/>
</dbReference>
<dbReference type="SUPFAM" id="SSF46689">
    <property type="entry name" value="Homeodomain-like"/>
    <property type="match status" value="1"/>
</dbReference>
<reference evidence="6" key="1">
    <citation type="submission" date="2023-07" db="EMBL/GenBank/DDBJ databases">
        <title>Dyadobacter sp. nov 'subterranea' isolated from contaminted grondwater.</title>
        <authorList>
            <person name="Szabo I."/>
            <person name="Al-Omari J."/>
            <person name="Szerdahelyi S.G."/>
            <person name="Rado J."/>
        </authorList>
    </citation>
    <scope>NUCLEOTIDE SEQUENCE [LARGE SCALE GENOMIC DNA]</scope>
    <source>
        <strain evidence="6">UP-52</strain>
    </source>
</reference>
<dbReference type="EMBL" id="JACYGY010000001">
    <property type="protein sequence ID" value="MBE9461436.1"/>
    <property type="molecule type" value="Genomic_DNA"/>
</dbReference>
<accession>A0ABR9WAN7</accession>
<dbReference type="InterPro" id="IPR009057">
    <property type="entry name" value="Homeodomain-like_sf"/>
</dbReference>
<dbReference type="SUPFAM" id="SSF51215">
    <property type="entry name" value="Regulatory protein AraC"/>
    <property type="match status" value="1"/>
</dbReference>
<gene>
    <name evidence="5" type="ORF">IEE83_06035</name>
</gene>
<evidence type="ECO:0000259" key="4">
    <source>
        <dbReference type="PROSITE" id="PS01124"/>
    </source>
</evidence>
<keyword evidence="3" id="KW-0804">Transcription</keyword>
<evidence type="ECO:0000313" key="5">
    <source>
        <dbReference type="EMBL" id="MBE9461436.1"/>
    </source>
</evidence>
<dbReference type="InterPro" id="IPR018060">
    <property type="entry name" value="HTH_AraC"/>
</dbReference>
<protein>
    <submittedName>
        <fullName evidence="5">Helix-turn-helix domain-containing protein</fullName>
    </submittedName>
</protein>
<dbReference type="Gene3D" id="1.10.10.60">
    <property type="entry name" value="Homeodomain-like"/>
    <property type="match status" value="1"/>
</dbReference>
<dbReference type="InterPro" id="IPR037923">
    <property type="entry name" value="HTH-like"/>
</dbReference>
<name>A0ABR9WAN7_9BACT</name>
<dbReference type="InterPro" id="IPR014710">
    <property type="entry name" value="RmlC-like_jellyroll"/>
</dbReference>
<dbReference type="Pfam" id="PF12833">
    <property type="entry name" value="HTH_18"/>
    <property type="match status" value="1"/>
</dbReference>
<keyword evidence="6" id="KW-1185">Reference proteome</keyword>
<dbReference type="Pfam" id="PF02311">
    <property type="entry name" value="AraC_binding"/>
    <property type="match status" value="1"/>
</dbReference>
<sequence>MITSISLNRRNYTKTGNHLKSVPQVTLDKTLFDIHPIDAGRGKNYLDNIVMHRHNHFEIVWITQGSGQFAIDTEQYEISENLVFCLNPGKVHQLKGNEHLRGFVFSFQKEFLYTGRDAINGNFSYDESSRWNLDFSMVRIKTNMQIEMLEIVKSMQRELANISLMQHDVLRGFLHIFLIYLTRQRDTSFISPAGAQSSGLTKKFFSLLEKTYTTNHRVSDFASLLSVTPNYLNERVKKDSGYSASHNIHQRIILEAKRLIICKNLTLKETAYHLGFEDTAYFSKFFKKISGFNFTDFKQKQV</sequence>
<comment type="caution">
    <text evidence="5">The sequence shown here is derived from an EMBL/GenBank/DDBJ whole genome shotgun (WGS) entry which is preliminary data.</text>
</comment>
<evidence type="ECO:0000256" key="2">
    <source>
        <dbReference type="ARBA" id="ARBA00023125"/>
    </source>
</evidence>
<evidence type="ECO:0000256" key="1">
    <source>
        <dbReference type="ARBA" id="ARBA00023015"/>
    </source>
</evidence>
<dbReference type="InterPro" id="IPR003313">
    <property type="entry name" value="AraC-bd"/>
</dbReference>
<proteinExistence type="predicted"/>
<organism evidence="5 6">
    <name type="scientific">Dyadobacter subterraneus</name>
    <dbReference type="NCBI Taxonomy" id="2773304"/>
    <lineage>
        <taxon>Bacteria</taxon>
        <taxon>Pseudomonadati</taxon>
        <taxon>Bacteroidota</taxon>
        <taxon>Cytophagia</taxon>
        <taxon>Cytophagales</taxon>
        <taxon>Spirosomataceae</taxon>
        <taxon>Dyadobacter</taxon>
    </lineage>
</organism>
<keyword evidence="1" id="KW-0805">Transcription regulation</keyword>
<dbReference type="PANTHER" id="PTHR43280">
    <property type="entry name" value="ARAC-FAMILY TRANSCRIPTIONAL REGULATOR"/>
    <property type="match status" value="1"/>
</dbReference>
<dbReference type="PROSITE" id="PS01124">
    <property type="entry name" value="HTH_ARAC_FAMILY_2"/>
    <property type="match status" value="1"/>
</dbReference>
<keyword evidence="2" id="KW-0238">DNA-binding</keyword>
<dbReference type="PANTHER" id="PTHR43280:SF32">
    <property type="entry name" value="TRANSCRIPTIONAL REGULATORY PROTEIN"/>
    <property type="match status" value="1"/>
</dbReference>
<dbReference type="Proteomes" id="UP000634134">
    <property type="component" value="Unassembled WGS sequence"/>
</dbReference>